<dbReference type="KEGG" id="cee:CENDO_05355"/>
<dbReference type="Pfam" id="PF13810">
    <property type="entry name" value="DUF4185"/>
    <property type="match status" value="1"/>
</dbReference>
<name>A0A4P7QFB8_9CORY</name>
<evidence type="ECO:0000313" key="4">
    <source>
        <dbReference type="Proteomes" id="UP000296352"/>
    </source>
</evidence>
<dbReference type="SUPFAM" id="SSF75005">
    <property type="entry name" value="Arabinanase/levansucrase/invertase"/>
    <property type="match status" value="1"/>
</dbReference>
<sequence length="460" mass="50414" precursor="true">MIRRMKRCRLLGLVSALAVLSAPTAVTASAQIQQCQGLDWQKPPAHPQAIQLGSSGSSKTYARSSATEPIAPATVTQKGIVKYKSTPESPTQFLQLLTGPGSPDRTDKKWGVTATDLGFAYESEDASGIRSTNLVFGDTFSCSGNGGWRSNVILRTDDLNYGDGLNVRTALTGNGYTPSGTARQFIEARHAPNESRTEVTAIPTTAIVVDGVHYMDYMSVRHWGEPGEWSTNYAATMRSTDDGVTWERVEESIRPNSSTGITLPEGAEYRPGNENLQMSAYVEDVKDSRYVYRFSTRNGRSGPAVLGRALKTDFPRESAFEFWNGHAWVNDASQAEPVINAPVSELSVAYSSYLNEYVALYRLRGQGLVLRTSETLTGPWSEPSLLISQETVPDLYGGFLLPNQDDQHLYYVATAYSGYNVMLMRSDLDRVVEHNLTDDGIVIEEIVKVAEFPSDEGGTN</sequence>
<evidence type="ECO:0000256" key="1">
    <source>
        <dbReference type="SAM" id="SignalP"/>
    </source>
</evidence>
<keyword evidence="1" id="KW-0732">Signal</keyword>
<accession>A0A4P7QFB8</accession>
<feature type="signal peptide" evidence="1">
    <location>
        <begin position="1"/>
        <end position="30"/>
    </location>
</feature>
<proteinExistence type="predicted"/>
<dbReference type="InterPro" id="IPR025442">
    <property type="entry name" value="DUF4185"/>
</dbReference>
<evidence type="ECO:0000259" key="2">
    <source>
        <dbReference type="Pfam" id="PF13810"/>
    </source>
</evidence>
<reference evidence="3 4" key="1">
    <citation type="submission" date="2019-04" db="EMBL/GenBank/DDBJ databases">
        <title>Corynebacterium endometrii sp. nov., isolated from the uterus of a cow with endometritis.</title>
        <authorList>
            <person name="Ballas P."/>
            <person name="Ruckert C."/>
            <person name="Wagener K."/>
            <person name="Drillich M."/>
            <person name="Kaempfer P."/>
            <person name="Busse H.-J."/>
            <person name="Ehling-Schulz M."/>
        </authorList>
    </citation>
    <scope>NUCLEOTIDE SEQUENCE [LARGE SCALE GENOMIC DNA]</scope>
    <source>
        <strain evidence="3 4">LMM-1653</strain>
    </source>
</reference>
<organism evidence="3 4">
    <name type="scientific">Corynebacterium endometrii</name>
    <dbReference type="NCBI Taxonomy" id="2488819"/>
    <lineage>
        <taxon>Bacteria</taxon>
        <taxon>Bacillati</taxon>
        <taxon>Actinomycetota</taxon>
        <taxon>Actinomycetes</taxon>
        <taxon>Mycobacteriales</taxon>
        <taxon>Corynebacteriaceae</taxon>
        <taxon>Corynebacterium</taxon>
    </lineage>
</organism>
<gene>
    <name evidence="3" type="ORF">CENDO_05355</name>
</gene>
<evidence type="ECO:0000313" key="3">
    <source>
        <dbReference type="EMBL" id="QCB28355.1"/>
    </source>
</evidence>
<dbReference type="AlphaFoldDB" id="A0A4P7QFB8"/>
<feature type="domain" description="DUF4185" evidence="2">
    <location>
        <begin position="102"/>
        <end position="425"/>
    </location>
</feature>
<protein>
    <recommendedName>
        <fullName evidence="2">DUF4185 domain-containing protein</fullName>
    </recommendedName>
</protein>
<dbReference type="InterPro" id="IPR023296">
    <property type="entry name" value="Glyco_hydro_beta-prop_sf"/>
</dbReference>
<keyword evidence="4" id="KW-1185">Reference proteome</keyword>
<dbReference type="EMBL" id="CP039247">
    <property type="protein sequence ID" value="QCB28355.1"/>
    <property type="molecule type" value="Genomic_DNA"/>
</dbReference>
<dbReference type="Proteomes" id="UP000296352">
    <property type="component" value="Chromosome"/>
</dbReference>
<feature type="chain" id="PRO_5020715669" description="DUF4185 domain-containing protein" evidence="1">
    <location>
        <begin position="31"/>
        <end position="460"/>
    </location>
</feature>